<gene>
    <name evidence="1" type="ORF">SAMN04488082_11562</name>
</gene>
<accession>A0A1I3X5R3</accession>
<evidence type="ECO:0000313" key="2">
    <source>
        <dbReference type="Proteomes" id="UP000198635"/>
    </source>
</evidence>
<dbReference type="EMBL" id="FORX01000015">
    <property type="protein sequence ID" value="SFK14924.1"/>
    <property type="molecule type" value="Genomic_DNA"/>
</dbReference>
<dbReference type="Proteomes" id="UP000198635">
    <property type="component" value="Unassembled WGS sequence"/>
</dbReference>
<dbReference type="OrthoDB" id="9853392at2"/>
<reference evidence="2" key="1">
    <citation type="submission" date="2016-10" db="EMBL/GenBank/DDBJ databases">
        <authorList>
            <person name="Varghese N."/>
            <person name="Submissions S."/>
        </authorList>
    </citation>
    <scope>NUCLEOTIDE SEQUENCE [LARGE SCALE GENOMIC DNA]</scope>
    <source>
        <strain evidence="2">DSM 5918</strain>
    </source>
</reference>
<evidence type="ECO:0000313" key="1">
    <source>
        <dbReference type="EMBL" id="SFK14924.1"/>
    </source>
</evidence>
<protein>
    <submittedName>
        <fullName evidence="1">Uncharacterized protein</fullName>
    </submittedName>
</protein>
<proteinExistence type="predicted"/>
<sequence>MKRKIDRAWSVTIAELRQNKSDLEEAIRLCEKHRKSFFFHGYRMRDREYHERMNSMYSKFVVCTLGELEIDIRTTYSTRRTYFDSNFLLNGEKLNLRIARKALKIIIEQIETKIELGVE</sequence>
<dbReference type="RefSeq" id="WP_092376831.1">
    <property type="nucleotide sequence ID" value="NZ_FORX01000015.1"/>
</dbReference>
<keyword evidence="2" id="KW-1185">Reference proteome</keyword>
<organism evidence="1 2">
    <name type="scientific">Desulfomicrobium apsheronum</name>
    <dbReference type="NCBI Taxonomy" id="52560"/>
    <lineage>
        <taxon>Bacteria</taxon>
        <taxon>Pseudomonadati</taxon>
        <taxon>Thermodesulfobacteriota</taxon>
        <taxon>Desulfovibrionia</taxon>
        <taxon>Desulfovibrionales</taxon>
        <taxon>Desulfomicrobiaceae</taxon>
        <taxon>Desulfomicrobium</taxon>
    </lineage>
</organism>
<name>A0A1I3X5R3_9BACT</name>
<dbReference type="AlphaFoldDB" id="A0A1I3X5R3"/>